<reference evidence="1 2" key="1">
    <citation type="submission" date="2024-06" db="EMBL/GenBank/DDBJ databases">
        <title>Genomic Encyclopedia of Type Strains, Phase V (KMG-V): Genome sequencing to study the core and pangenomes of soil and plant-associated prokaryotes.</title>
        <authorList>
            <person name="Whitman W."/>
        </authorList>
    </citation>
    <scope>NUCLEOTIDE SEQUENCE [LARGE SCALE GENOMIC DNA]</scope>
    <source>
        <strain evidence="1 2">NE40</strain>
    </source>
</reference>
<keyword evidence="2" id="KW-1185">Reference proteome</keyword>
<evidence type="ECO:0000313" key="2">
    <source>
        <dbReference type="Proteomes" id="UP001549366"/>
    </source>
</evidence>
<comment type="caution">
    <text evidence="1">The sequence shown here is derived from an EMBL/GenBank/DDBJ whole genome shotgun (WGS) entry which is preliminary data.</text>
</comment>
<proteinExistence type="predicted"/>
<protein>
    <recommendedName>
        <fullName evidence="3">DUF4369 domain-containing protein</fullName>
    </recommendedName>
</protein>
<name>A0ABV2SJJ9_9GAMM</name>
<evidence type="ECO:0000313" key="1">
    <source>
        <dbReference type="EMBL" id="MET4757929.1"/>
    </source>
</evidence>
<dbReference type="Proteomes" id="UP001549366">
    <property type="component" value="Unassembled WGS sequence"/>
</dbReference>
<gene>
    <name evidence="1" type="ORF">V5J35_003121</name>
</gene>
<dbReference type="EMBL" id="JBEWTB010000002">
    <property type="protein sequence ID" value="MET4757929.1"/>
    <property type="molecule type" value="Genomic_DNA"/>
</dbReference>
<sequence>MKTFFAIIFTLYSNLALAMVFIVSFENGDLVIQGANAHSSTKSITITASQLGVDNIQDCFYNESGWLAVITNEGLFEIRDIHTDHGGIEVTLYNQNNNPILSWNENSIDIISCQEGFSDGESVLAVQSCISHLSLSDPLNKARLTAALENRCSGSVKLSTVLFNTEKHYDIGNLSFRTQEKLKELFSYFDKKSLIAFLNFIYPGRIISEHGIKLLQSWYEEWFKTK</sequence>
<dbReference type="RefSeq" id="WP_354008051.1">
    <property type="nucleotide sequence ID" value="NZ_JBEWTA010000001.1"/>
</dbReference>
<evidence type="ECO:0008006" key="3">
    <source>
        <dbReference type="Google" id="ProtNLM"/>
    </source>
</evidence>
<organism evidence="1 2">
    <name type="scientific">Endozoicomonas lisbonensis</name>
    <dbReference type="NCBI Taxonomy" id="3120522"/>
    <lineage>
        <taxon>Bacteria</taxon>
        <taxon>Pseudomonadati</taxon>
        <taxon>Pseudomonadota</taxon>
        <taxon>Gammaproteobacteria</taxon>
        <taxon>Oceanospirillales</taxon>
        <taxon>Endozoicomonadaceae</taxon>
        <taxon>Endozoicomonas</taxon>
    </lineage>
</organism>
<accession>A0ABV2SJJ9</accession>